<dbReference type="InterPro" id="IPR029058">
    <property type="entry name" value="AB_hydrolase_fold"/>
</dbReference>
<protein>
    <recommendedName>
        <fullName evidence="6">DUF1996 domain-containing protein</fullName>
    </recommendedName>
</protein>
<feature type="domain" description="AB hydrolase-1" evidence="2">
    <location>
        <begin position="774"/>
        <end position="872"/>
    </location>
</feature>
<dbReference type="Proteomes" id="UP000838763">
    <property type="component" value="Unassembled WGS sequence"/>
</dbReference>
<evidence type="ECO:0000313" key="4">
    <source>
        <dbReference type="EMBL" id="CAI4213508.1"/>
    </source>
</evidence>
<proteinExistence type="predicted"/>
<evidence type="ECO:0000313" key="5">
    <source>
        <dbReference type="Proteomes" id="UP000838763"/>
    </source>
</evidence>
<dbReference type="PANTHER" id="PTHR43662:SF6">
    <property type="entry name" value="DUF1996 DOMAIN-CONTAINING PROTEIN"/>
    <property type="match status" value="1"/>
</dbReference>
<organism evidence="4 5">
    <name type="scientific">Parascedosporium putredinis</name>
    <dbReference type="NCBI Taxonomy" id="1442378"/>
    <lineage>
        <taxon>Eukaryota</taxon>
        <taxon>Fungi</taxon>
        <taxon>Dikarya</taxon>
        <taxon>Ascomycota</taxon>
        <taxon>Pezizomycotina</taxon>
        <taxon>Sordariomycetes</taxon>
        <taxon>Hypocreomycetidae</taxon>
        <taxon>Microascales</taxon>
        <taxon>Microascaceae</taxon>
        <taxon>Parascedosporium</taxon>
    </lineage>
</organism>
<accession>A0A9P1M7V3</accession>
<dbReference type="InterPro" id="IPR000073">
    <property type="entry name" value="AB_hydrolase_1"/>
</dbReference>
<dbReference type="PANTHER" id="PTHR43662">
    <property type="match status" value="1"/>
</dbReference>
<sequence length="1036" mass="111644">MGLDDIFGFDANAYAIKVRYLTVPELKARELAKTRQVLTSSAAGGASFGAAFATGGLTLVFTALSLRKIDVAKKKLDMVVAELQRRRVPLKENVTRRDKALAIVGADGDGCGEAMGNAISGDGAAAVGGGGGGGGGDAYFPHVTAEQMAGSAAGAGVQWAMMQFGRRDNCCECNDEYDLCFNCYSTEDSRRCNDSTHVLQLRQICTFGPSEPSVFLRYLSDMTGRQGCACGSCGREMGQGRIYFCETCTKDGKGFSLCPDCYASGVSCPLGHHHCLRVFLNAAVDEANDLIYETTCGSATAGCNHCSSSIRQGAIYQCKDPYCASADGHFDMCHQCYNKGMTCHGPSHQLTMYFAYQATETWQSIYTADDVSCDVCCNKITDAICYPLVALAALVDAAPQGIGGGGGGGGFSLIRFGCSEVVITRLDPLVNPGMAPSTHMHQVNSFNASMPESDISELASCTTCTFSDDLSNYWTANMYFKARNGTYMRVKQIPNRFLDGAEAGMTVYYMSPGAGKVTAFKPGFRMLYGDASRREKDGSGWKTQSCFRCYSGPNFGGDVMSPCADASLDFEELPPHSCQGGIRSTVNFPTCWDGKNLDSVDHQSHVAYPTSGPTSFATFGTCPESHPVMIPQISLEIVWDTTPFNDPELWPEDGSQPFVLSMGDSTGYGQHGDYVFGWKGDALQKAMDGGCFGPSCAGLKTQSYADANKCKVDNYINEEVDGYDTNYSASARRPTAKRASQLPREGTPYPRDAVPGGRDVETPTASCAYLFGRGYSENPAGHRHDMQLYTAQILLALASSPLPWTGNDSFHLIGYSFGGALSAAFTRLFPNMVKSVTLVAPGGLIRQAHTDWKQRLLYSTGLLPERLLEHTVRRRLEPLNFDGASISKFLPGTTVEAAMTWQVAQHPGFIPAFMSSMRYAPIFEQRALWSELAGKLRERNARGATLARDGVREGQGREVPLDPLPIRGDKVLLVLGRADPVILLEELCEDAKAVLGEDMVAVLAVDAGHELVMTRAREIAAALPGFWNGRGLEGTS</sequence>
<dbReference type="InterPro" id="IPR018535">
    <property type="entry name" value="DUF1996"/>
</dbReference>
<gene>
    <name evidence="4" type="ORF">PPNO1_LOCUS3258</name>
</gene>
<dbReference type="OrthoDB" id="408373at2759"/>
<feature type="region of interest" description="Disordered" evidence="1">
    <location>
        <begin position="730"/>
        <end position="757"/>
    </location>
</feature>
<feature type="domain" description="DUF1996" evidence="3">
    <location>
        <begin position="427"/>
        <end position="678"/>
    </location>
</feature>
<dbReference type="Pfam" id="PF09362">
    <property type="entry name" value="DUF1996"/>
    <property type="match status" value="1"/>
</dbReference>
<dbReference type="Gene3D" id="3.40.50.1820">
    <property type="entry name" value="alpha/beta hydrolase"/>
    <property type="match status" value="1"/>
</dbReference>
<keyword evidence="5" id="KW-1185">Reference proteome</keyword>
<dbReference type="AlphaFoldDB" id="A0A9P1M7V3"/>
<dbReference type="EMBL" id="CALLCH030000008">
    <property type="protein sequence ID" value="CAI4213508.1"/>
    <property type="molecule type" value="Genomic_DNA"/>
</dbReference>
<evidence type="ECO:0000259" key="3">
    <source>
        <dbReference type="Pfam" id="PF09362"/>
    </source>
</evidence>
<evidence type="ECO:0000259" key="2">
    <source>
        <dbReference type="Pfam" id="PF00561"/>
    </source>
</evidence>
<dbReference type="Pfam" id="PF00561">
    <property type="entry name" value="Abhydrolase_1"/>
    <property type="match status" value="1"/>
</dbReference>
<comment type="caution">
    <text evidence="4">The sequence shown here is derived from an EMBL/GenBank/DDBJ whole genome shotgun (WGS) entry which is preliminary data.</text>
</comment>
<name>A0A9P1M7V3_9PEZI</name>
<evidence type="ECO:0000256" key="1">
    <source>
        <dbReference type="SAM" id="MobiDB-lite"/>
    </source>
</evidence>
<dbReference type="SUPFAM" id="SSF53474">
    <property type="entry name" value="alpha/beta-Hydrolases"/>
    <property type="match status" value="1"/>
</dbReference>
<reference evidence="4" key="1">
    <citation type="submission" date="2022-11" db="EMBL/GenBank/DDBJ databases">
        <authorList>
            <person name="Scott C."/>
            <person name="Bruce N."/>
        </authorList>
    </citation>
    <scope>NUCLEOTIDE SEQUENCE</scope>
</reference>
<evidence type="ECO:0008006" key="6">
    <source>
        <dbReference type="Google" id="ProtNLM"/>
    </source>
</evidence>